<dbReference type="WBParaSite" id="Pan_g18619.t1">
    <property type="protein sequence ID" value="Pan_g18619.t1"/>
    <property type="gene ID" value="Pan_g18619"/>
</dbReference>
<dbReference type="AlphaFoldDB" id="A0A7E4VAX3"/>
<sequence length="311" mass="33960">MAANTTTFEAPTKSTDIGSFFVSANKVFFTSYGPSRLLAFDQVNAYIIAVEKGSEPVYTCLSVIALEPLPGDDIEIDSIAINHDFTRAALIGRKNVYAFVIPNPRGQVGVLRVAISGHMRLIASFLIIGPLPHVHTRQKPSSWLPVAIRRLPMSLVSCIRTTSFESTTSSTLRRRSVSVSVRPSSPVPRRTSTKLKTNALLTPHLSGCPKRSFRSTLAFFSMKRVLSSPSSRSTTILSFTMVVLRCSVASLQRITSRAHFPSKEAAVPWNRWTLPSSNTRTPIPSLCSPWPSTMAPLPILVDSSISAGTPF</sequence>
<keyword evidence="1" id="KW-1185">Reference proteome</keyword>
<evidence type="ECO:0000313" key="2">
    <source>
        <dbReference type="WBParaSite" id="Pan_g18619.t1"/>
    </source>
</evidence>
<proteinExistence type="predicted"/>
<name>A0A7E4VAX3_PANRE</name>
<dbReference type="Proteomes" id="UP000492821">
    <property type="component" value="Unassembled WGS sequence"/>
</dbReference>
<accession>A0A7E4VAX3</accession>
<reference evidence="1" key="1">
    <citation type="journal article" date="2013" name="Genetics">
        <title>The draft genome and transcriptome of Panagrellus redivivus are shaped by the harsh demands of a free-living lifestyle.</title>
        <authorList>
            <person name="Srinivasan J."/>
            <person name="Dillman A.R."/>
            <person name="Macchietto M.G."/>
            <person name="Heikkinen L."/>
            <person name="Lakso M."/>
            <person name="Fracchia K.M."/>
            <person name="Antoshechkin I."/>
            <person name="Mortazavi A."/>
            <person name="Wong G."/>
            <person name="Sternberg P.W."/>
        </authorList>
    </citation>
    <scope>NUCLEOTIDE SEQUENCE [LARGE SCALE GENOMIC DNA]</scope>
    <source>
        <strain evidence="1">MT8872</strain>
    </source>
</reference>
<protein>
    <submittedName>
        <fullName evidence="2">Nucleoporin_N domain-containing protein</fullName>
    </submittedName>
</protein>
<organism evidence="1 2">
    <name type="scientific">Panagrellus redivivus</name>
    <name type="common">Microworm</name>
    <dbReference type="NCBI Taxonomy" id="6233"/>
    <lineage>
        <taxon>Eukaryota</taxon>
        <taxon>Metazoa</taxon>
        <taxon>Ecdysozoa</taxon>
        <taxon>Nematoda</taxon>
        <taxon>Chromadorea</taxon>
        <taxon>Rhabditida</taxon>
        <taxon>Tylenchina</taxon>
        <taxon>Panagrolaimomorpha</taxon>
        <taxon>Panagrolaimoidea</taxon>
        <taxon>Panagrolaimidae</taxon>
        <taxon>Panagrellus</taxon>
    </lineage>
</organism>
<reference evidence="2" key="2">
    <citation type="submission" date="2020-10" db="UniProtKB">
        <authorList>
            <consortium name="WormBaseParasite"/>
        </authorList>
    </citation>
    <scope>IDENTIFICATION</scope>
</reference>
<evidence type="ECO:0000313" key="1">
    <source>
        <dbReference type="Proteomes" id="UP000492821"/>
    </source>
</evidence>